<accession>A0A4Y2MHW7</accession>
<organism evidence="2 3">
    <name type="scientific">Araneus ventricosus</name>
    <name type="common">Orbweaver spider</name>
    <name type="synonym">Epeira ventricosa</name>
    <dbReference type="NCBI Taxonomy" id="182803"/>
    <lineage>
        <taxon>Eukaryota</taxon>
        <taxon>Metazoa</taxon>
        <taxon>Ecdysozoa</taxon>
        <taxon>Arthropoda</taxon>
        <taxon>Chelicerata</taxon>
        <taxon>Arachnida</taxon>
        <taxon>Araneae</taxon>
        <taxon>Araneomorphae</taxon>
        <taxon>Entelegynae</taxon>
        <taxon>Araneoidea</taxon>
        <taxon>Araneidae</taxon>
        <taxon>Araneus</taxon>
    </lineage>
</organism>
<dbReference type="AlphaFoldDB" id="A0A4Y2MHW7"/>
<dbReference type="EMBL" id="BGPR01007215">
    <property type="protein sequence ID" value="GBN25226.1"/>
    <property type="molecule type" value="Genomic_DNA"/>
</dbReference>
<sequence length="87" mass="10043">MATASHGELTRLPSRDGIKQQKAEGKGKGKVEGSKDPWVPRDWDTRTHLKKLSPDLNPEWEQRGKKAMGRALRRKHLSRERTYHLLC</sequence>
<proteinExistence type="predicted"/>
<name>A0A4Y2MHW7_ARAVE</name>
<evidence type="ECO:0000313" key="2">
    <source>
        <dbReference type="EMBL" id="GBN25226.1"/>
    </source>
</evidence>
<reference evidence="2 3" key="1">
    <citation type="journal article" date="2019" name="Sci. Rep.">
        <title>Orb-weaving spider Araneus ventricosus genome elucidates the spidroin gene catalogue.</title>
        <authorList>
            <person name="Kono N."/>
            <person name="Nakamura H."/>
            <person name="Ohtoshi R."/>
            <person name="Moran D.A.P."/>
            <person name="Shinohara A."/>
            <person name="Yoshida Y."/>
            <person name="Fujiwara M."/>
            <person name="Mori M."/>
            <person name="Tomita M."/>
            <person name="Arakawa K."/>
        </authorList>
    </citation>
    <scope>NUCLEOTIDE SEQUENCE [LARGE SCALE GENOMIC DNA]</scope>
</reference>
<dbReference type="Proteomes" id="UP000499080">
    <property type="component" value="Unassembled WGS sequence"/>
</dbReference>
<feature type="compositionally biased region" description="Basic and acidic residues" evidence="1">
    <location>
        <begin position="13"/>
        <end position="47"/>
    </location>
</feature>
<keyword evidence="3" id="KW-1185">Reference proteome</keyword>
<protein>
    <submittedName>
        <fullName evidence="2">Uncharacterized protein</fullName>
    </submittedName>
</protein>
<evidence type="ECO:0000256" key="1">
    <source>
        <dbReference type="SAM" id="MobiDB-lite"/>
    </source>
</evidence>
<comment type="caution">
    <text evidence="2">The sequence shown here is derived from an EMBL/GenBank/DDBJ whole genome shotgun (WGS) entry which is preliminary data.</text>
</comment>
<feature type="region of interest" description="Disordered" evidence="1">
    <location>
        <begin position="1"/>
        <end position="68"/>
    </location>
</feature>
<evidence type="ECO:0000313" key="3">
    <source>
        <dbReference type="Proteomes" id="UP000499080"/>
    </source>
</evidence>
<gene>
    <name evidence="2" type="ORF">AVEN_114268_1</name>
</gene>